<proteinExistence type="predicted"/>
<reference evidence="2 3" key="1">
    <citation type="journal article" date="2019" name="Nat. Microbiol.">
        <title>Mediterranean grassland soil C-N compound turnover is dependent on rainfall and depth, and is mediated by genomically divergent microorganisms.</title>
        <authorList>
            <person name="Diamond S."/>
            <person name="Andeer P.F."/>
            <person name="Li Z."/>
            <person name="Crits-Christoph A."/>
            <person name="Burstein D."/>
            <person name="Anantharaman K."/>
            <person name="Lane K.R."/>
            <person name="Thomas B.C."/>
            <person name="Pan C."/>
            <person name="Northen T.R."/>
            <person name="Banfield J.F."/>
        </authorList>
    </citation>
    <scope>NUCLEOTIDE SEQUENCE [LARGE SCALE GENOMIC DNA]</scope>
    <source>
        <strain evidence="2">WS_4</strain>
    </source>
</reference>
<feature type="domain" description="Peptidase M24" evidence="1">
    <location>
        <begin position="169"/>
        <end position="383"/>
    </location>
</feature>
<keyword evidence="2" id="KW-0645">Protease</keyword>
<keyword evidence="2" id="KW-0031">Aminopeptidase</keyword>
<dbReference type="Proteomes" id="UP000319829">
    <property type="component" value="Unassembled WGS sequence"/>
</dbReference>
<name>A0A538SQP4_UNCEI</name>
<evidence type="ECO:0000313" key="3">
    <source>
        <dbReference type="Proteomes" id="UP000319829"/>
    </source>
</evidence>
<dbReference type="InterPro" id="IPR000994">
    <property type="entry name" value="Pept_M24"/>
</dbReference>
<dbReference type="InterPro" id="IPR036005">
    <property type="entry name" value="Creatinase/aminopeptidase-like"/>
</dbReference>
<dbReference type="EMBL" id="VBOU01000082">
    <property type="protein sequence ID" value="TMQ53688.1"/>
    <property type="molecule type" value="Genomic_DNA"/>
</dbReference>
<dbReference type="PANTHER" id="PTHR46112:SF8">
    <property type="entry name" value="CYTOPLASMIC PEPTIDASE PEPQ-RELATED"/>
    <property type="match status" value="1"/>
</dbReference>
<dbReference type="AlphaFoldDB" id="A0A538SQP4"/>
<gene>
    <name evidence="2" type="ORF">E6K74_08590</name>
</gene>
<sequence>MRVSVEADTRSLGAQKLAQAQEFLRDCSLNAWLIAVRESQERPDPNLRFFLDQEFTWNSYFLITPSRAVALVATFDAPDLGQTGLFDEVRTYKEGSRLALVELLRQLDPASIGINVSQDDALADGLTAGLRDHILESLKGTPYAARLESAERLLALLRGVKLPGERALIASAVTETEQMFDQVSREFRVGMTAREIAALFHREADRAGRPTAWSRRHCPTVTVGAKSPVGHVRPGNEPVHRDCVIHVDFGIVRDSYCSDLQRLWYAAADGERVAPDAVRSAHAAIVESIDLAAKALLPGVAGWEVDQKVRDHLKSLGYPEYAHALGHHLGRAVHDGGGVLGPRWERYGNAPYETVREGSVYTLEPSIHLPAHGLVSLEEDVVVGPQGAEFLSRFPRELPILTLR</sequence>
<comment type="caution">
    <text evidence="2">The sequence shown here is derived from an EMBL/GenBank/DDBJ whole genome shotgun (WGS) entry which is preliminary data.</text>
</comment>
<organism evidence="2 3">
    <name type="scientific">Eiseniibacteriota bacterium</name>
    <dbReference type="NCBI Taxonomy" id="2212470"/>
    <lineage>
        <taxon>Bacteria</taxon>
        <taxon>Candidatus Eiseniibacteriota</taxon>
    </lineage>
</organism>
<keyword evidence="2" id="KW-0378">Hydrolase</keyword>
<accession>A0A538SQP4</accession>
<evidence type="ECO:0000259" key="1">
    <source>
        <dbReference type="Pfam" id="PF00557"/>
    </source>
</evidence>
<protein>
    <submittedName>
        <fullName evidence="2">Aminopeptidase P family protein</fullName>
    </submittedName>
</protein>
<dbReference type="Pfam" id="PF00557">
    <property type="entry name" value="Peptidase_M24"/>
    <property type="match status" value="1"/>
</dbReference>
<dbReference type="SUPFAM" id="SSF55920">
    <property type="entry name" value="Creatinase/aminopeptidase"/>
    <property type="match status" value="1"/>
</dbReference>
<evidence type="ECO:0000313" key="2">
    <source>
        <dbReference type="EMBL" id="TMQ53688.1"/>
    </source>
</evidence>
<dbReference type="InterPro" id="IPR050659">
    <property type="entry name" value="Peptidase_M24B"/>
</dbReference>
<dbReference type="PANTHER" id="PTHR46112">
    <property type="entry name" value="AMINOPEPTIDASE"/>
    <property type="match status" value="1"/>
</dbReference>
<dbReference type="GO" id="GO:0004177">
    <property type="term" value="F:aminopeptidase activity"/>
    <property type="evidence" value="ECO:0007669"/>
    <property type="project" value="UniProtKB-KW"/>
</dbReference>
<dbReference type="Gene3D" id="3.90.230.10">
    <property type="entry name" value="Creatinase/methionine aminopeptidase superfamily"/>
    <property type="match status" value="1"/>
</dbReference>